<keyword evidence="4 8" id="KW-1003">Cell membrane</keyword>
<sequence>MPFDLAPAAAAFLACALLGAAIIRGYTGFGFSAIFIACASLVTNPLPLIPVVFMAEIAMTSLQARGMRGHIDWHRAGALLAGAALALPAAIWVMLQLPAPTVQLLISAIIGVLSLVMLSGWTLQQPLGRMGHVLTGIVAGSANAAGVGGLPVAACLGAQPIPAATFRATMIVFLTGLDLMTLPLLGLGGQITTDTFAAALIATPFLAAGILLGNRRFAAAPPATFRRFATWLLLCLSVLGVLRSLT</sequence>
<feature type="transmembrane region" description="Helical" evidence="8">
    <location>
        <begin position="133"/>
        <end position="154"/>
    </location>
</feature>
<feature type="transmembrane region" description="Helical" evidence="8">
    <location>
        <begin position="195"/>
        <end position="213"/>
    </location>
</feature>
<keyword evidence="7 8" id="KW-0472">Membrane</keyword>
<feature type="transmembrane region" description="Helical" evidence="8">
    <location>
        <begin position="101"/>
        <end position="121"/>
    </location>
</feature>
<dbReference type="RefSeq" id="WP_090190814.1">
    <property type="nucleotide sequence ID" value="NZ_CAXIDI010000004.1"/>
</dbReference>
<evidence type="ECO:0000256" key="3">
    <source>
        <dbReference type="ARBA" id="ARBA00022448"/>
    </source>
</evidence>
<dbReference type="Proteomes" id="UP000199550">
    <property type="component" value="Unassembled WGS sequence"/>
</dbReference>
<keyword evidence="5 8" id="KW-0812">Transmembrane</keyword>
<dbReference type="STRING" id="195913.SAMN04488004_11922"/>
<evidence type="ECO:0000256" key="2">
    <source>
        <dbReference type="ARBA" id="ARBA00009142"/>
    </source>
</evidence>
<comment type="subcellular location">
    <subcellularLocation>
        <location evidence="1 8">Cell membrane</location>
        <topology evidence="1 8">Multi-pass membrane protein</topology>
    </subcellularLocation>
</comment>
<comment type="similarity">
    <text evidence="2 8">Belongs to the 4-toluene sulfonate uptake permease (TSUP) (TC 2.A.102) family.</text>
</comment>
<organism evidence="9 10">
    <name type="scientific">Loktanella salsilacus</name>
    <dbReference type="NCBI Taxonomy" id="195913"/>
    <lineage>
        <taxon>Bacteria</taxon>
        <taxon>Pseudomonadati</taxon>
        <taxon>Pseudomonadota</taxon>
        <taxon>Alphaproteobacteria</taxon>
        <taxon>Rhodobacterales</taxon>
        <taxon>Roseobacteraceae</taxon>
        <taxon>Loktanella</taxon>
    </lineage>
</organism>
<dbReference type="OrthoDB" id="7644495at2"/>
<evidence type="ECO:0000256" key="6">
    <source>
        <dbReference type="ARBA" id="ARBA00022989"/>
    </source>
</evidence>
<evidence type="ECO:0000313" key="9">
    <source>
        <dbReference type="EMBL" id="SFL44175.1"/>
    </source>
</evidence>
<evidence type="ECO:0000313" key="10">
    <source>
        <dbReference type="Proteomes" id="UP000199550"/>
    </source>
</evidence>
<dbReference type="EMBL" id="FOTF01000019">
    <property type="protein sequence ID" value="SFL44175.1"/>
    <property type="molecule type" value="Genomic_DNA"/>
</dbReference>
<keyword evidence="10" id="KW-1185">Reference proteome</keyword>
<evidence type="ECO:0000256" key="4">
    <source>
        <dbReference type="ARBA" id="ARBA00022475"/>
    </source>
</evidence>
<dbReference type="PANTHER" id="PTHR30269:SF37">
    <property type="entry name" value="MEMBRANE TRANSPORTER PROTEIN"/>
    <property type="match status" value="1"/>
</dbReference>
<dbReference type="GeneID" id="97890162"/>
<dbReference type="Pfam" id="PF01925">
    <property type="entry name" value="TauE"/>
    <property type="match status" value="1"/>
</dbReference>
<protein>
    <recommendedName>
        <fullName evidence="8">Probable membrane transporter protein</fullName>
    </recommendedName>
</protein>
<dbReference type="InterPro" id="IPR052017">
    <property type="entry name" value="TSUP"/>
</dbReference>
<name>A0A1I4HPT3_9RHOB</name>
<gene>
    <name evidence="9" type="ORF">SAMN04488004_11922</name>
</gene>
<evidence type="ECO:0000256" key="7">
    <source>
        <dbReference type="ARBA" id="ARBA00023136"/>
    </source>
</evidence>
<accession>A0A1I4HPT3</accession>
<feature type="transmembrane region" description="Helical" evidence="8">
    <location>
        <begin position="30"/>
        <end position="55"/>
    </location>
</feature>
<dbReference type="PANTHER" id="PTHR30269">
    <property type="entry name" value="TRANSMEMBRANE PROTEIN YFCA"/>
    <property type="match status" value="1"/>
</dbReference>
<evidence type="ECO:0000256" key="8">
    <source>
        <dbReference type="RuleBase" id="RU363041"/>
    </source>
</evidence>
<reference evidence="9 10" key="1">
    <citation type="submission" date="2016-10" db="EMBL/GenBank/DDBJ databases">
        <authorList>
            <person name="de Groot N.N."/>
        </authorList>
    </citation>
    <scope>NUCLEOTIDE SEQUENCE [LARGE SCALE GENOMIC DNA]</scope>
    <source>
        <strain evidence="9 10">DSM 16199</strain>
    </source>
</reference>
<evidence type="ECO:0000256" key="5">
    <source>
        <dbReference type="ARBA" id="ARBA00022692"/>
    </source>
</evidence>
<dbReference type="InterPro" id="IPR002781">
    <property type="entry name" value="TM_pro_TauE-like"/>
</dbReference>
<feature type="transmembrane region" description="Helical" evidence="8">
    <location>
        <begin position="225"/>
        <end position="245"/>
    </location>
</feature>
<dbReference type="AlphaFoldDB" id="A0A1I4HPT3"/>
<feature type="transmembrane region" description="Helical" evidence="8">
    <location>
        <begin position="76"/>
        <end position="95"/>
    </location>
</feature>
<evidence type="ECO:0000256" key="1">
    <source>
        <dbReference type="ARBA" id="ARBA00004651"/>
    </source>
</evidence>
<keyword evidence="3" id="KW-0813">Transport</keyword>
<keyword evidence="6 8" id="KW-1133">Transmembrane helix</keyword>
<feature type="transmembrane region" description="Helical" evidence="8">
    <location>
        <begin position="166"/>
        <end position="188"/>
    </location>
</feature>
<proteinExistence type="inferred from homology"/>
<dbReference type="GO" id="GO:0005886">
    <property type="term" value="C:plasma membrane"/>
    <property type="evidence" value="ECO:0007669"/>
    <property type="project" value="UniProtKB-SubCell"/>
</dbReference>